<gene>
    <name evidence="2" type="ORF">ECPE_LOCUS14076</name>
</gene>
<reference evidence="4" key="1">
    <citation type="submission" date="2016-06" db="UniProtKB">
        <authorList>
            <consortium name="WormBaseParasite"/>
        </authorList>
    </citation>
    <scope>IDENTIFICATION</scope>
</reference>
<dbReference type="EMBL" id="UZAN01056641">
    <property type="protein sequence ID" value="VDP91348.1"/>
    <property type="molecule type" value="Genomic_DNA"/>
</dbReference>
<dbReference type="Proteomes" id="UP000272942">
    <property type="component" value="Unassembled WGS sequence"/>
</dbReference>
<reference evidence="2 3" key="2">
    <citation type="submission" date="2018-11" db="EMBL/GenBank/DDBJ databases">
        <authorList>
            <consortium name="Pathogen Informatics"/>
        </authorList>
    </citation>
    <scope>NUCLEOTIDE SEQUENCE [LARGE SCALE GENOMIC DNA]</scope>
    <source>
        <strain evidence="2 3">Egypt</strain>
    </source>
</reference>
<dbReference type="InterPro" id="IPR052083">
    <property type="entry name" value="Aminoacylase-1_M20A"/>
</dbReference>
<proteinExistence type="predicted"/>
<dbReference type="PANTHER" id="PTHR45892">
    <property type="entry name" value="AMINOACYLASE-1"/>
    <property type="match status" value="1"/>
</dbReference>
<dbReference type="InterPro" id="IPR001261">
    <property type="entry name" value="ArgE/DapE_CS"/>
</dbReference>
<sequence>MTCPKVLGTHLENDPSHLSSCSSQPRLIPDASCLRHPPHINRRFTNKARQSEDIGLLKPKFPFHLAAFNVRTLCKNKHWFCPVMDAINKLDEVAVSNFRTYLRFRTVHPNPNYEPAVAWIRDQADQLGLTSFRTEIFSGNPIIVLRWIGSEPELPSILLNSHMDVVPVDAAKWSHPPFDATLTNDGYIYARGAQDMKCVGIQQLEAIRRLKARGIAQLRRTVYLTFVPDEELGGKLGMRPFVAGEKPTSDQLANEIDFIDLNVGFCLDEGLPSPSDSYLAFYDERRPCWMTVRFEGSAGHGLTLLDNTAGEKFQRFLDR</sequence>
<evidence type="ECO:0000313" key="2">
    <source>
        <dbReference type="EMBL" id="VDP91348.1"/>
    </source>
</evidence>
<evidence type="ECO:0000256" key="1">
    <source>
        <dbReference type="ARBA" id="ARBA00022801"/>
    </source>
</evidence>
<dbReference type="AlphaFoldDB" id="A0A183B4E0"/>
<evidence type="ECO:0000313" key="4">
    <source>
        <dbReference type="WBParaSite" id="ECPE_0001411501-mRNA-1"/>
    </source>
</evidence>
<accession>A0A183B4E0</accession>
<dbReference type="PROSITE" id="PS00759">
    <property type="entry name" value="ARGE_DAPE_CPG2_2"/>
    <property type="match status" value="1"/>
</dbReference>
<dbReference type="OrthoDB" id="3064516at2759"/>
<keyword evidence="1" id="KW-0378">Hydrolase</keyword>
<keyword evidence="3" id="KW-1185">Reference proteome</keyword>
<dbReference type="GO" id="GO:0004046">
    <property type="term" value="F:aminoacylase activity"/>
    <property type="evidence" value="ECO:0007669"/>
    <property type="project" value="TreeGrafter"/>
</dbReference>
<dbReference type="InterPro" id="IPR002933">
    <property type="entry name" value="Peptidase_M20"/>
</dbReference>
<name>A0A183B4E0_9TREM</name>
<dbReference type="WBParaSite" id="ECPE_0001411501-mRNA-1">
    <property type="protein sequence ID" value="ECPE_0001411501-mRNA-1"/>
    <property type="gene ID" value="ECPE_0001411501"/>
</dbReference>
<dbReference type="Gene3D" id="3.40.630.10">
    <property type="entry name" value="Zn peptidases"/>
    <property type="match status" value="1"/>
</dbReference>
<dbReference type="PANTHER" id="PTHR45892:SF1">
    <property type="entry name" value="AMINOACYLASE-1"/>
    <property type="match status" value="1"/>
</dbReference>
<dbReference type="SUPFAM" id="SSF53187">
    <property type="entry name" value="Zn-dependent exopeptidases"/>
    <property type="match status" value="1"/>
</dbReference>
<dbReference type="Pfam" id="PF01546">
    <property type="entry name" value="Peptidase_M20"/>
    <property type="match status" value="1"/>
</dbReference>
<dbReference type="PROSITE" id="PS00758">
    <property type="entry name" value="ARGE_DAPE_CPG2_1"/>
    <property type="match status" value="1"/>
</dbReference>
<protein>
    <submittedName>
        <fullName evidence="4">N-acyl-L-amino-acid amidohydrolase</fullName>
    </submittedName>
</protein>
<evidence type="ECO:0000313" key="3">
    <source>
        <dbReference type="Proteomes" id="UP000272942"/>
    </source>
</evidence>
<organism evidence="4">
    <name type="scientific">Echinostoma caproni</name>
    <dbReference type="NCBI Taxonomy" id="27848"/>
    <lineage>
        <taxon>Eukaryota</taxon>
        <taxon>Metazoa</taxon>
        <taxon>Spiralia</taxon>
        <taxon>Lophotrochozoa</taxon>
        <taxon>Platyhelminthes</taxon>
        <taxon>Trematoda</taxon>
        <taxon>Digenea</taxon>
        <taxon>Plagiorchiida</taxon>
        <taxon>Echinostomata</taxon>
        <taxon>Echinostomatoidea</taxon>
        <taxon>Echinostomatidae</taxon>
        <taxon>Echinostoma</taxon>
    </lineage>
</organism>